<name>M1DBX0_SOLTU</name>
<reference evidence="3" key="1">
    <citation type="journal article" date="2011" name="Nature">
        <title>Genome sequence and analysis of the tuber crop potato.</title>
        <authorList>
            <consortium name="The Potato Genome Sequencing Consortium"/>
        </authorList>
    </citation>
    <scope>NUCLEOTIDE SEQUENCE [LARGE SCALE GENOMIC DNA]</scope>
    <source>
        <strain evidence="3">cv. DM1-3 516 R44</strain>
    </source>
</reference>
<accession>M1DBX0</accession>
<proteinExistence type="predicted"/>
<dbReference type="Gramene" id="PGSC0003DMT400086506">
    <property type="protein sequence ID" value="PGSC0003DMT400086506"/>
    <property type="gene ID" value="PGSC0003DMG400036077"/>
</dbReference>
<evidence type="ECO:0000313" key="3">
    <source>
        <dbReference type="Proteomes" id="UP000011115"/>
    </source>
</evidence>
<dbReference type="PaxDb" id="4113-PGSC0003DMT400086506"/>
<dbReference type="HOGENOM" id="CLU_1135173_0_0_1"/>
<evidence type="ECO:0000256" key="1">
    <source>
        <dbReference type="SAM" id="MobiDB-lite"/>
    </source>
</evidence>
<reference evidence="2" key="2">
    <citation type="submission" date="2015-06" db="UniProtKB">
        <authorList>
            <consortium name="EnsemblPlants"/>
        </authorList>
    </citation>
    <scope>IDENTIFICATION</scope>
    <source>
        <strain evidence="2">DM1-3 516 R44</strain>
    </source>
</reference>
<evidence type="ECO:0000313" key="2">
    <source>
        <dbReference type="EnsemblPlants" id="PGSC0003DMT400086506"/>
    </source>
</evidence>
<organism evidence="2 3">
    <name type="scientific">Solanum tuberosum</name>
    <name type="common">Potato</name>
    <dbReference type="NCBI Taxonomy" id="4113"/>
    <lineage>
        <taxon>Eukaryota</taxon>
        <taxon>Viridiplantae</taxon>
        <taxon>Streptophyta</taxon>
        <taxon>Embryophyta</taxon>
        <taxon>Tracheophyta</taxon>
        <taxon>Spermatophyta</taxon>
        <taxon>Magnoliopsida</taxon>
        <taxon>eudicotyledons</taxon>
        <taxon>Gunneridae</taxon>
        <taxon>Pentapetalae</taxon>
        <taxon>asterids</taxon>
        <taxon>lamiids</taxon>
        <taxon>Solanales</taxon>
        <taxon>Solanaceae</taxon>
        <taxon>Solanoideae</taxon>
        <taxon>Solaneae</taxon>
        <taxon>Solanum</taxon>
    </lineage>
</organism>
<dbReference type="EnsemblPlants" id="PGSC0003DMT400086506">
    <property type="protein sequence ID" value="PGSC0003DMT400086506"/>
    <property type="gene ID" value="PGSC0003DMG400036077"/>
</dbReference>
<dbReference type="InParanoid" id="M1DBX0"/>
<dbReference type="Proteomes" id="UP000011115">
    <property type="component" value="Unassembled WGS sequence"/>
</dbReference>
<feature type="compositionally biased region" description="Basic and acidic residues" evidence="1">
    <location>
        <begin position="171"/>
        <end position="183"/>
    </location>
</feature>
<protein>
    <submittedName>
        <fullName evidence="2">Uncharacterized protein</fullName>
    </submittedName>
</protein>
<feature type="region of interest" description="Disordered" evidence="1">
    <location>
        <begin position="171"/>
        <end position="223"/>
    </location>
</feature>
<sequence length="245" mass="26427">MSTSLPRVTRPFIASISNVLSPLKPKVATVGTRYLLTLNTNSLEESPSTPVCGVGETDESIIPSATILASPVLYPENILVCSPTLVLSGNKSQNSEAQSVAKPNVGLHSEEIDVGSMAVSSTISERMFEGDLSEGKGHESCILIAGVELVAVQSLALLKGNVQPTFLEHELESPDQVPHRSEPFFDQTPKSFDVGSDKEEEEEIPLRWNSRGMRRGNQSQVNVPELETVKGTSEIDIVGKSAERE</sequence>
<dbReference type="AlphaFoldDB" id="M1DBX0"/>
<keyword evidence="3" id="KW-1185">Reference proteome</keyword>